<proteinExistence type="predicted"/>
<keyword evidence="6" id="KW-1185">Reference proteome</keyword>
<dbReference type="PANTHER" id="PTHR12801:SF82">
    <property type="entry name" value="RNA EXONUCLEASE 5"/>
    <property type="match status" value="1"/>
</dbReference>
<reference evidence="7" key="1">
    <citation type="submission" date="2025-08" db="UniProtKB">
        <authorList>
            <consortium name="RefSeq"/>
        </authorList>
    </citation>
    <scope>IDENTIFICATION</scope>
    <source>
        <tissue evidence="7">Testes</tissue>
    </source>
</reference>
<evidence type="ECO:0000256" key="1">
    <source>
        <dbReference type="ARBA" id="ARBA00022722"/>
    </source>
</evidence>
<evidence type="ECO:0000256" key="4">
    <source>
        <dbReference type="SAM" id="MobiDB-lite"/>
    </source>
</evidence>
<feature type="region of interest" description="Disordered" evidence="4">
    <location>
        <begin position="1"/>
        <end position="35"/>
    </location>
</feature>
<dbReference type="RefSeq" id="XP_002732256.1">
    <property type="nucleotide sequence ID" value="XM_002732210.1"/>
</dbReference>
<accession>A0ABM0GL17</accession>
<protein>
    <submittedName>
        <fullName evidence="7">RNA exonuclease NEF-sp-like</fullName>
    </submittedName>
</protein>
<dbReference type="GeneID" id="100378656"/>
<keyword evidence="1" id="KW-0540">Nuclease</keyword>
<dbReference type="Gene3D" id="3.30.420.10">
    <property type="entry name" value="Ribonuclease H-like superfamily/Ribonuclease H"/>
    <property type="match status" value="1"/>
</dbReference>
<evidence type="ECO:0000313" key="7">
    <source>
        <dbReference type="RefSeq" id="XP_002732256.1"/>
    </source>
</evidence>
<dbReference type="Proteomes" id="UP000694865">
    <property type="component" value="Unplaced"/>
</dbReference>
<dbReference type="InterPro" id="IPR012337">
    <property type="entry name" value="RNaseH-like_sf"/>
</dbReference>
<feature type="non-terminal residue" evidence="7">
    <location>
        <position position="467"/>
    </location>
</feature>
<keyword evidence="2" id="KW-0378">Hydrolase</keyword>
<dbReference type="InterPro" id="IPR047021">
    <property type="entry name" value="REXO1/3/4-like"/>
</dbReference>
<keyword evidence="3" id="KW-0269">Exonuclease</keyword>
<dbReference type="PANTHER" id="PTHR12801">
    <property type="entry name" value="RNA EXONUCLEASE REXO1 / RECO3 FAMILY MEMBER-RELATED"/>
    <property type="match status" value="1"/>
</dbReference>
<evidence type="ECO:0000313" key="6">
    <source>
        <dbReference type="Proteomes" id="UP000694865"/>
    </source>
</evidence>
<dbReference type="InterPro" id="IPR036397">
    <property type="entry name" value="RNaseH_sf"/>
</dbReference>
<dbReference type="Pfam" id="PF00929">
    <property type="entry name" value="RNase_T"/>
    <property type="match status" value="1"/>
</dbReference>
<gene>
    <name evidence="7" type="primary">LOC100378656</name>
</gene>
<dbReference type="InterPro" id="IPR034922">
    <property type="entry name" value="REX1-like_exo"/>
</dbReference>
<feature type="compositionally biased region" description="Pro residues" evidence="4">
    <location>
        <begin position="1"/>
        <end position="11"/>
    </location>
</feature>
<dbReference type="SMART" id="SM00479">
    <property type="entry name" value="EXOIII"/>
    <property type="match status" value="1"/>
</dbReference>
<dbReference type="CDD" id="cd06145">
    <property type="entry name" value="REX1_like"/>
    <property type="match status" value="1"/>
</dbReference>
<evidence type="ECO:0000259" key="5">
    <source>
        <dbReference type="SMART" id="SM00479"/>
    </source>
</evidence>
<organism evidence="6 7">
    <name type="scientific">Saccoglossus kowalevskii</name>
    <name type="common">Acorn worm</name>
    <dbReference type="NCBI Taxonomy" id="10224"/>
    <lineage>
        <taxon>Eukaryota</taxon>
        <taxon>Metazoa</taxon>
        <taxon>Hemichordata</taxon>
        <taxon>Enteropneusta</taxon>
        <taxon>Harrimaniidae</taxon>
        <taxon>Saccoglossus</taxon>
    </lineage>
</organism>
<dbReference type="InterPro" id="IPR013520">
    <property type="entry name" value="Ribonucl_H"/>
</dbReference>
<dbReference type="SUPFAM" id="SSF53098">
    <property type="entry name" value="Ribonuclease H-like"/>
    <property type="match status" value="1"/>
</dbReference>
<evidence type="ECO:0000256" key="2">
    <source>
        <dbReference type="ARBA" id="ARBA00022801"/>
    </source>
</evidence>
<evidence type="ECO:0000256" key="3">
    <source>
        <dbReference type="ARBA" id="ARBA00022839"/>
    </source>
</evidence>
<sequence>MPDSGAPPLPPADQRASSQSASAGDGLPDHTDNNEAVPLKVFTPMGPIAGPSVDPSSHGTRFAYRTQALVEDKLRTLQVRWCKILRWTKISSVVMVVLNSVSQEHFEKYPECFTNTRAIFDMSVPVIPSKNSFIYDFLYVPLSKTKIKKLMNSDEKDKQNGGIMNEFNNGDESDFDDVRLPDRRGYVLTQEMMMMNGFPTENEKNFKSTNYSETLSKDSPMFGLDCEMCQTKKGHELTRISLVDEKYNVLYDTLVKPKRPIIDYLTQYSGVTKEMLDPIETRLKDVQQKLISLLPPDAILVGHSLESDLQAIKMYHPNVIDTSVLFIGRNQHKLSLRNLSAVYLKKSIQGGIDGHDSIEDANAAMKLVQLKIEKGPSLQSYHDMTRRQVESFFRTIYREDVDGSMLDNISNVRQFKSDPVSTIPCCNDKEALRKLPGALHLGKFTWLQLHSLNTVLQGVTLDDNTIS</sequence>
<name>A0ABM0GL17_SACKO</name>
<feature type="compositionally biased region" description="Low complexity" evidence="4">
    <location>
        <begin position="12"/>
        <end position="26"/>
    </location>
</feature>
<feature type="domain" description="Exonuclease" evidence="5">
    <location>
        <begin position="220"/>
        <end position="377"/>
    </location>
</feature>